<reference evidence="1" key="1">
    <citation type="submission" date="2023-07" db="EMBL/GenBank/DDBJ databases">
        <authorList>
            <consortium name="CYATHOMIX"/>
        </authorList>
    </citation>
    <scope>NUCLEOTIDE SEQUENCE</scope>
    <source>
        <strain evidence="1">N/A</strain>
    </source>
</reference>
<sequence length="164" mass="18365">MTENDVEIAKSLGKKASFCGLRTAESAVCAQEPCSTRPPSPVEDDTCRAELLHQLSTVRLHCYDISYHTIVIAVLERNGRRRVGPAAEKSRIQQELDEHKEMLRFQRLILEKQYAVCTKMDALLDKISIRLEIVGNGRTRQVGDHYLNATSTLGGDPNVEDSII</sequence>
<dbReference type="EMBL" id="CATQJL010000112">
    <property type="protein sequence ID" value="CAJ0595529.1"/>
    <property type="molecule type" value="Genomic_DNA"/>
</dbReference>
<name>A0AA36GP16_CYLNA</name>
<proteinExistence type="predicted"/>
<protein>
    <submittedName>
        <fullName evidence="1">Uncharacterized protein</fullName>
    </submittedName>
</protein>
<organism evidence="1 2">
    <name type="scientific">Cylicocyclus nassatus</name>
    <name type="common">Nematode worm</name>
    <dbReference type="NCBI Taxonomy" id="53992"/>
    <lineage>
        <taxon>Eukaryota</taxon>
        <taxon>Metazoa</taxon>
        <taxon>Ecdysozoa</taxon>
        <taxon>Nematoda</taxon>
        <taxon>Chromadorea</taxon>
        <taxon>Rhabditida</taxon>
        <taxon>Rhabditina</taxon>
        <taxon>Rhabditomorpha</taxon>
        <taxon>Strongyloidea</taxon>
        <taxon>Strongylidae</taxon>
        <taxon>Cylicocyclus</taxon>
    </lineage>
</organism>
<dbReference type="AlphaFoldDB" id="A0AA36GP16"/>
<evidence type="ECO:0000313" key="1">
    <source>
        <dbReference type="EMBL" id="CAJ0595529.1"/>
    </source>
</evidence>
<comment type="caution">
    <text evidence="1">The sequence shown here is derived from an EMBL/GenBank/DDBJ whole genome shotgun (WGS) entry which is preliminary data.</text>
</comment>
<gene>
    <name evidence="1" type="ORF">CYNAS_LOCUS7512</name>
</gene>
<dbReference type="Proteomes" id="UP001176961">
    <property type="component" value="Unassembled WGS sequence"/>
</dbReference>
<keyword evidence="2" id="KW-1185">Reference proteome</keyword>
<accession>A0AA36GP16</accession>
<evidence type="ECO:0000313" key="2">
    <source>
        <dbReference type="Proteomes" id="UP001176961"/>
    </source>
</evidence>